<dbReference type="PANTHER" id="PTHR42844:SF1">
    <property type="entry name" value="DIHYDRONEOPTERIN ALDOLASE 1-RELATED"/>
    <property type="match status" value="1"/>
</dbReference>
<dbReference type="SMART" id="SM00905">
    <property type="entry name" value="FolB"/>
    <property type="match status" value="1"/>
</dbReference>
<feature type="domain" description="Dihydroneopterin aldolase/epimerase" evidence="7">
    <location>
        <begin position="7"/>
        <end position="120"/>
    </location>
</feature>
<evidence type="ECO:0000313" key="8">
    <source>
        <dbReference type="EMBL" id="ESR24186.1"/>
    </source>
</evidence>
<keyword evidence="4 6" id="KW-0289">Folate biosynthesis</keyword>
<dbReference type="OrthoDB" id="9808041at2"/>
<dbReference type="InterPro" id="IPR006156">
    <property type="entry name" value="Dihydroneopterin_aldolase"/>
</dbReference>
<dbReference type="STRING" id="631454.N177_2635"/>
<dbReference type="eggNOG" id="COG1539">
    <property type="taxonomic scope" value="Bacteria"/>
</dbReference>
<dbReference type="EC" id="4.1.2.25" evidence="6"/>
<dbReference type="InterPro" id="IPR043133">
    <property type="entry name" value="GTP-CH-I_C/QueF"/>
</dbReference>
<keyword evidence="9" id="KW-1185">Reference proteome</keyword>
<dbReference type="NCBIfam" id="TIGR00525">
    <property type="entry name" value="folB"/>
    <property type="match status" value="1"/>
</dbReference>
<dbReference type="Pfam" id="PF02152">
    <property type="entry name" value="FolB"/>
    <property type="match status" value="1"/>
</dbReference>
<evidence type="ECO:0000256" key="2">
    <source>
        <dbReference type="ARBA" id="ARBA00005013"/>
    </source>
</evidence>
<sequence>MRDTDTLLLRGIVVFARHGVYREEESLGQRFEIDLEARLDTRPFATADEPTGTADYAALYETVVETATARRFKLMEALGDQIARAVLARFEGVTAARVEIRKPSVPIPGVLSHAGCVICRDRRDVPGP</sequence>
<evidence type="ECO:0000313" key="9">
    <source>
        <dbReference type="Proteomes" id="UP000017819"/>
    </source>
</evidence>
<reference evidence="8 9" key="1">
    <citation type="journal article" date="2014" name="Genome Announc.">
        <title>Draft Genome Sequence of Lutibaculum baratangense Strain AMV1T, Isolated from a Mud Volcano in Andamans, India.</title>
        <authorList>
            <person name="Singh A."/>
            <person name="Sreenivas A."/>
            <person name="Sathyanarayana Reddy G."/>
            <person name="Pinnaka A.K."/>
            <person name="Shivaji S."/>
        </authorList>
    </citation>
    <scope>NUCLEOTIDE SEQUENCE [LARGE SCALE GENOMIC DNA]</scope>
    <source>
        <strain evidence="8 9">AMV1</strain>
    </source>
</reference>
<comment type="pathway">
    <text evidence="2 6">Cofactor biosynthesis; tetrahydrofolate biosynthesis; 2-amino-4-hydroxy-6-hydroxymethyl-7,8-dihydropteridine diphosphate from 7,8-dihydroneopterin triphosphate: step 3/4.</text>
</comment>
<dbReference type="AlphaFoldDB" id="V4RDE9"/>
<proteinExistence type="inferred from homology"/>
<dbReference type="GO" id="GO:0004150">
    <property type="term" value="F:dihydroneopterin aldolase activity"/>
    <property type="evidence" value="ECO:0007669"/>
    <property type="project" value="UniProtKB-UniRule"/>
</dbReference>
<evidence type="ECO:0000256" key="5">
    <source>
        <dbReference type="ARBA" id="ARBA00023239"/>
    </source>
</evidence>
<dbReference type="GO" id="GO:0046654">
    <property type="term" value="P:tetrahydrofolate biosynthetic process"/>
    <property type="evidence" value="ECO:0007669"/>
    <property type="project" value="UniProtKB-UniRule"/>
</dbReference>
<comment type="caution">
    <text evidence="8">The sequence shown here is derived from an EMBL/GenBank/DDBJ whole genome shotgun (WGS) entry which is preliminary data.</text>
</comment>
<dbReference type="Gene3D" id="3.30.1130.10">
    <property type="match status" value="1"/>
</dbReference>
<name>V4RDE9_9HYPH</name>
<dbReference type="NCBIfam" id="TIGR00526">
    <property type="entry name" value="folB_dom"/>
    <property type="match status" value="1"/>
</dbReference>
<dbReference type="RefSeq" id="WP_023432764.1">
    <property type="nucleotide sequence ID" value="NZ_AWXZ01000035.1"/>
</dbReference>
<comment type="function">
    <text evidence="6">Catalyzes the conversion of 7,8-dihydroneopterin to 6-hydroxymethyl-7,8-dihydropterin.</text>
</comment>
<dbReference type="CDD" id="cd00534">
    <property type="entry name" value="DHNA_DHNTPE"/>
    <property type="match status" value="1"/>
</dbReference>
<accession>V4RDE9</accession>
<evidence type="ECO:0000256" key="1">
    <source>
        <dbReference type="ARBA" id="ARBA00001353"/>
    </source>
</evidence>
<protein>
    <recommendedName>
        <fullName evidence="6">7,8-dihydroneopterin aldolase</fullName>
        <ecNumber evidence="6">4.1.2.25</ecNumber>
    </recommendedName>
</protein>
<dbReference type="PANTHER" id="PTHR42844">
    <property type="entry name" value="DIHYDRONEOPTERIN ALDOLASE 1-RELATED"/>
    <property type="match status" value="1"/>
</dbReference>
<dbReference type="GO" id="GO:0005737">
    <property type="term" value="C:cytoplasm"/>
    <property type="evidence" value="ECO:0007669"/>
    <property type="project" value="TreeGrafter"/>
</dbReference>
<evidence type="ECO:0000259" key="7">
    <source>
        <dbReference type="SMART" id="SM00905"/>
    </source>
</evidence>
<dbReference type="Proteomes" id="UP000017819">
    <property type="component" value="Unassembled WGS sequence"/>
</dbReference>
<dbReference type="GO" id="GO:0046656">
    <property type="term" value="P:folic acid biosynthetic process"/>
    <property type="evidence" value="ECO:0007669"/>
    <property type="project" value="UniProtKB-UniRule"/>
</dbReference>
<comment type="catalytic activity">
    <reaction evidence="1 6">
        <text>7,8-dihydroneopterin = 6-hydroxymethyl-7,8-dihydropterin + glycolaldehyde</text>
        <dbReference type="Rhea" id="RHEA:10540"/>
        <dbReference type="ChEBI" id="CHEBI:17001"/>
        <dbReference type="ChEBI" id="CHEBI:17071"/>
        <dbReference type="ChEBI" id="CHEBI:44841"/>
        <dbReference type="EC" id="4.1.2.25"/>
    </reaction>
</comment>
<dbReference type="InterPro" id="IPR006157">
    <property type="entry name" value="FolB_dom"/>
</dbReference>
<evidence type="ECO:0000256" key="4">
    <source>
        <dbReference type="ARBA" id="ARBA00022909"/>
    </source>
</evidence>
<gene>
    <name evidence="8" type="ORF">N177_2635</name>
</gene>
<evidence type="ECO:0000256" key="3">
    <source>
        <dbReference type="ARBA" id="ARBA00005708"/>
    </source>
</evidence>
<dbReference type="UniPathway" id="UPA00077">
    <property type="reaction ID" value="UER00154"/>
</dbReference>
<dbReference type="SUPFAM" id="SSF55620">
    <property type="entry name" value="Tetrahydrobiopterin biosynthesis enzymes-like"/>
    <property type="match status" value="1"/>
</dbReference>
<organism evidence="8 9">
    <name type="scientific">Lutibaculum baratangense AMV1</name>
    <dbReference type="NCBI Taxonomy" id="631454"/>
    <lineage>
        <taxon>Bacteria</taxon>
        <taxon>Pseudomonadati</taxon>
        <taxon>Pseudomonadota</taxon>
        <taxon>Alphaproteobacteria</taxon>
        <taxon>Hyphomicrobiales</taxon>
        <taxon>Tepidamorphaceae</taxon>
        <taxon>Lutibaculum</taxon>
    </lineage>
</organism>
<keyword evidence="5 6" id="KW-0456">Lyase</keyword>
<comment type="similarity">
    <text evidence="3 6">Belongs to the DHNA family.</text>
</comment>
<dbReference type="EMBL" id="AWXZ01000035">
    <property type="protein sequence ID" value="ESR24186.1"/>
    <property type="molecule type" value="Genomic_DNA"/>
</dbReference>
<evidence type="ECO:0000256" key="6">
    <source>
        <dbReference type="RuleBase" id="RU362079"/>
    </source>
</evidence>